<dbReference type="PANTHER" id="PTHR31569">
    <property type="entry name" value="SWIM-TYPE DOMAIN-CONTAINING PROTEIN"/>
    <property type="match status" value="1"/>
</dbReference>
<sequence>MLRVIVVDKDLNEIRVLESHFPDARILICHFHVIMYLNEMCARPVFGNISGDDAS</sequence>
<proteinExistence type="predicted"/>
<keyword evidence="2" id="KW-1185">Reference proteome</keyword>
<dbReference type="PANTHER" id="PTHR31569:SF4">
    <property type="entry name" value="SWIM-TYPE DOMAIN-CONTAINING PROTEIN"/>
    <property type="match status" value="1"/>
</dbReference>
<name>A0A225V3V8_9STRA</name>
<dbReference type="Proteomes" id="UP000198211">
    <property type="component" value="Unassembled WGS sequence"/>
</dbReference>
<keyword evidence="1" id="KW-0378">Hydrolase</keyword>
<dbReference type="EMBL" id="NBNE01008014">
    <property type="protein sequence ID" value="OWY99964.1"/>
    <property type="molecule type" value="Genomic_DNA"/>
</dbReference>
<dbReference type="GO" id="GO:0008233">
    <property type="term" value="F:peptidase activity"/>
    <property type="evidence" value="ECO:0007669"/>
    <property type="project" value="UniProtKB-KW"/>
</dbReference>
<dbReference type="GO" id="GO:0006508">
    <property type="term" value="P:proteolysis"/>
    <property type="evidence" value="ECO:0007669"/>
    <property type="project" value="UniProtKB-KW"/>
</dbReference>
<reference evidence="2" key="1">
    <citation type="submission" date="2017-03" db="EMBL/GenBank/DDBJ databases">
        <title>Phytopthora megakarya and P. palmivora, two closely related causual agents of cacao black pod achieved similar genome size and gene model numbers by different mechanisms.</title>
        <authorList>
            <person name="Ali S."/>
            <person name="Shao J."/>
            <person name="Larry D.J."/>
            <person name="Kronmiller B."/>
            <person name="Shen D."/>
            <person name="Strem M.D."/>
            <person name="Melnick R.L."/>
            <person name="Guiltinan M.J."/>
            <person name="Tyler B.M."/>
            <person name="Meinhardt L.W."/>
            <person name="Bailey B.A."/>
        </authorList>
    </citation>
    <scope>NUCLEOTIDE SEQUENCE [LARGE SCALE GENOMIC DNA]</scope>
    <source>
        <strain evidence="2">zdho120</strain>
    </source>
</reference>
<evidence type="ECO:0000313" key="2">
    <source>
        <dbReference type="Proteomes" id="UP000198211"/>
    </source>
</evidence>
<evidence type="ECO:0000313" key="1">
    <source>
        <dbReference type="EMBL" id="OWY99964.1"/>
    </source>
</evidence>
<dbReference type="OrthoDB" id="89853at2759"/>
<gene>
    <name evidence="1" type="ORF">PHMEG_00028946</name>
</gene>
<keyword evidence="1" id="KW-0645">Protease</keyword>
<protein>
    <submittedName>
        <fullName evidence="1">Cysteine protease</fullName>
    </submittedName>
</protein>
<comment type="caution">
    <text evidence="1">The sequence shown here is derived from an EMBL/GenBank/DDBJ whole genome shotgun (WGS) entry which is preliminary data.</text>
</comment>
<dbReference type="InterPro" id="IPR052579">
    <property type="entry name" value="Zinc_finger_SWIM"/>
</dbReference>
<organism evidence="1 2">
    <name type="scientific">Phytophthora megakarya</name>
    <dbReference type="NCBI Taxonomy" id="4795"/>
    <lineage>
        <taxon>Eukaryota</taxon>
        <taxon>Sar</taxon>
        <taxon>Stramenopiles</taxon>
        <taxon>Oomycota</taxon>
        <taxon>Peronosporomycetes</taxon>
        <taxon>Peronosporales</taxon>
        <taxon>Peronosporaceae</taxon>
        <taxon>Phytophthora</taxon>
    </lineage>
</organism>
<accession>A0A225V3V8</accession>
<dbReference type="AlphaFoldDB" id="A0A225V3V8"/>